<evidence type="ECO:0000256" key="7">
    <source>
        <dbReference type="PROSITE-ProRule" id="PRU01091"/>
    </source>
</evidence>
<dbReference type="InterPro" id="IPR011006">
    <property type="entry name" value="CheY-like_superfamily"/>
</dbReference>
<feature type="domain" description="OmpR/PhoB-type" evidence="9">
    <location>
        <begin position="136"/>
        <end position="235"/>
    </location>
</feature>
<dbReference type="InterPro" id="IPR039420">
    <property type="entry name" value="WalR-like"/>
</dbReference>
<dbReference type="InterPro" id="IPR016032">
    <property type="entry name" value="Sig_transdc_resp-reg_C-effctor"/>
</dbReference>
<evidence type="ECO:0000256" key="2">
    <source>
        <dbReference type="ARBA" id="ARBA00023012"/>
    </source>
</evidence>
<evidence type="ECO:0000313" key="11">
    <source>
        <dbReference type="Proteomes" id="UP001595798"/>
    </source>
</evidence>
<dbReference type="SUPFAM" id="SSF52172">
    <property type="entry name" value="CheY-like"/>
    <property type="match status" value="1"/>
</dbReference>
<name>A0ABV8QPS0_9GAMM</name>
<feature type="modified residue" description="4-aspartylphosphate" evidence="6">
    <location>
        <position position="56"/>
    </location>
</feature>
<comment type="caution">
    <text evidence="10">The sequence shown here is derived from an EMBL/GenBank/DDBJ whole genome shotgun (WGS) entry which is preliminary data.</text>
</comment>
<dbReference type="Gene3D" id="1.10.10.10">
    <property type="entry name" value="Winged helix-like DNA-binding domain superfamily/Winged helix DNA-binding domain"/>
    <property type="match status" value="1"/>
</dbReference>
<dbReference type="Pfam" id="PF00486">
    <property type="entry name" value="Trans_reg_C"/>
    <property type="match status" value="1"/>
</dbReference>
<reference evidence="11" key="1">
    <citation type="journal article" date="2019" name="Int. J. Syst. Evol. Microbiol.">
        <title>The Global Catalogue of Microorganisms (GCM) 10K type strain sequencing project: providing services to taxonomists for standard genome sequencing and annotation.</title>
        <authorList>
            <consortium name="The Broad Institute Genomics Platform"/>
            <consortium name="The Broad Institute Genome Sequencing Center for Infectious Disease"/>
            <person name="Wu L."/>
            <person name="Ma J."/>
        </authorList>
    </citation>
    <scope>NUCLEOTIDE SEQUENCE [LARGE SCALE GENOMIC DNA]</scope>
    <source>
        <strain evidence="11">CECT 7297</strain>
    </source>
</reference>
<evidence type="ECO:0000256" key="6">
    <source>
        <dbReference type="PROSITE-ProRule" id="PRU00169"/>
    </source>
</evidence>
<dbReference type="Proteomes" id="UP001595798">
    <property type="component" value="Unassembled WGS sequence"/>
</dbReference>
<feature type="DNA-binding region" description="OmpR/PhoB-type" evidence="7">
    <location>
        <begin position="136"/>
        <end position="235"/>
    </location>
</feature>
<keyword evidence="1 6" id="KW-0597">Phosphoprotein</keyword>
<accession>A0ABV8QPS0</accession>
<dbReference type="InterPro" id="IPR001789">
    <property type="entry name" value="Sig_transdc_resp-reg_receiver"/>
</dbReference>
<evidence type="ECO:0000259" key="9">
    <source>
        <dbReference type="PROSITE" id="PS51755"/>
    </source>
</evidence>
<evidence type="ECO:0000256" key="4">
    <source>
        <dbReference type="ARBA" id="ARBA00023125"/>
    </source>
</evidence>
<dbReference type="PROSITE" id="PS51755">
    <property type="entry name" value="OMPR_PHOB"/>
    <property type="match status" value="1"/>
</dbReference>
<keyword evidence="11" id="KW-1185">Reference proteome</keyword>
<dbReference type="PROSITE" id="PS50110">
    <property type="entry name" value="RESPONSE_REGULATORY"/>
    <property type="match status" value="1"/>
</dbReference>
<protein>
    <submittedName>
        <fullName evidence="10">Response regulator transcription factor</fullName>
    </submittedName>
</protein>
<dbReference type="PANTHER" id="PTHR48111:SF1">
    <property type="entry name" value="TWO-COMPONENT RESPONSE REGULATOR ORR33"/>
    <property type="match status" value="1"/>
</dbReference>
<dbReference type="CDD" id="cd00383">
    <property type="entry name" value="trans_reg_C"/>
    <property type="match status" value="1"/>
</dbReference>
<dbReference type="EMBL" id="JBHSDI010000062">
    <property type="protein sequence ID" value="MFC4260924.1"/>
    <property type="molecule type" value="Genomic_DNA"/>
</dbReference>
<dbReference type="InterPro" id="IPR001867">
    <property type="entry name" value="OmpR/PhoB-type_DNA-bd"/>
</dbReference>
<dbReference type="Gene3D" id="3.40.50.2300">
    <property type="match status" value="1"/>
</dbReference>
<dbReference type="PANTHER" id="PTHR48111">
    <property type="entry name" value="REGULATOR OF RPOS"/>
    <property type="match status" value="1"/>
</dbReference>
<dbReference type="SMART" id="SM00448">
    <property type="entry name" value="REC"/>
    <property type="match status" value="1"/>
</dbReference>
<evidence type="ECO:0000313" key="10">
    <source>
        <dbReference type="EMBL" id="MFC4260924.1"/>
    </source>
</evidence>
<gene>
    <name evidence="10" type="ORF">ACFOZ5_18040</name>
</gene>
<evidence type="ECO:0000256" key="5">
    <source>
        <dbReference type="ARBA" id="ARBA00023163"/>
    </source>
</evidence>
<organism evidence="10 11">
    <name type="scientific">Marinobacter lacisalsi</name>
    <dbReference type="NCBI Taxonomy" id="475979"/>
    <lineage>
        <taxon>Bacteria</taxon>
        <taxon>Pseudomonadati</taxon>
        <taxon>Pseudomonadota</taxon>
        <taxon>Gammaproteobacteria</taxon>
        <taxon>Pseudomonadales</taxon>
        <taxon>Marinobacteraceae</taxon>
        <taxon>Marinobacter</taxon>
    </lineage>
</organism>
<evidence type="ECO:0000256" key="3">
    <source>
        <dbReference type="ARBA" id="ARBA00023015"/>
    </source>
</evidence>
<dbReference type="CDD" id="cd00156">
    <property type="entry name" value="REC"/>
    <property type="match status" value="1"/>
</dbReference>
<dbReference type="SMART" id="SM00862">
    <property type="entry name" value="Trans_reg_C"/>
    <property type="match status" value="1"/>
</dbReference>
<dbReference type="RefSeq" id="WP_379889945.1">
    <property type="nucleotide sequence ID" value="NZ_JBHSDI010000062.1"/>
</dbReference>
<dbReference type="InterPro" id="IPR036388">
    <property type="entry name" value="WH-like_DNA-bd_sf"/>
</dbReference>
<proteinExistence type="predicted"/>
<keyword evidence="5" id="KW-0804">Transcription</keyword>
<evidence type="ECO:0000256" key="1">
    <source>
        <dbReference type="ARBA" id="ARBA00022553"/>
    </source>
</evidence>
<feature type="domain" description="Response regulatory" evidence="8">
    <location>
        <begin position="7"/>
        <end position="120"/>
    </location>
</feature>
<sequence>MNVSKPAVAVIEDNEDLQEELVFFLENRGYSAWGVNSAEAFWKQLHVQGTDIVLVDISLPGENGFRVVEYLRQMDRHGLIIVSARGDQESSSKGLELGADLYLVKPISFPHLLSSIESLWHRMVKHNDAAAGDNARNPVRAGQWKVDPVANTLVAPSGSTIRLSHQEYALMAILLQSPDVVMSKESLGEQMFRHDNEPDGHRIDVIMSRLRKKAREQKLRLPINAIFGKGLVFVSNGA</sequence>
<dbReference type="SUPFAM" id="SSF46894">
    <property type="entry name" value="C-terminal effector domain of the bipartite response regulators"/>
    <property type="match status" value="1"/>
</dbReference>
<keyword evidence="3" id="KW-0805">Transcription regulation</keyword>
<dbReference type="Pfam" id="PF00072">
    <property type="entry name" value="Response_reg"/>
    <property type="match status" value="1"/>
</dbReference>
<evidence type="ECO:0000259" key="8">
    <source>
        <dbReference type="PROSITE" id="PS50110"/>
    </source>
</evidence>
<keyword evidence="4 7" id="KW-0238">DNA-binding</keyword>
<keyword evidence="2" id="KW-0902">Two-component regulatory system</keyword>